<accession>A0A1Y0I350</accession>
<dbReference type="InterPro" id="IPR001034">
    <property type="entry name" value="DeoR_HTH"/>
</dbReference>
<keyword evidence="2" id="KW-0804">Transcription</keyword>
<dbReference type="GO" id="GO:0003700">
    <property type="term" value="F:DNA-binding transcription factor activity"/>
    <property type="evidence" value="ECO:0007669"/>
    <property type="project" value="InterPro"/>
</dbReference>
<dbReference type="AlphaFoldDB" id="A0A1Y0I350"/>
<evidence type="ECO:0000256" key="2">
    <source>
        <dbReference type="ARBA" id="ARBA00023163"/>
    </source>
</evidence>
<dbReference type="InterPro" id="IPR036390">
    <property type="entry name" value="WH_DNA-bd_sf"/>
</dbReference>
<dbReference type="PIRSF" id="PIRSF016838">
    <property type="entry name" value="PafC"/>
    <property type="match status" value="1"/>
</dbReference>
<evidence type="ECO:0000256" key="1">
    <source>
        <dbReference type="ARBA" id="ARBA00023015"/>
    </source>
</evidence>
<dbReference type="Pfam" id="PF08279">
    <property type="entry name" value="HTH_11"/>
    <property type="match status" value="1"/>
</dbReference>
<feature type="domain" description="HTH deoR-type" evidence="3">
    <location>
        <begin position="3"/>
        <end position="58"/>
    </location>
</feature>
<dbReference type="OrthoDB" id="9807255at2"/>
<evidence type="ECO:0000259" key="3">
    <source>
        <dbReference type="PROSITE" id="PS51000"/>
    </source>
</evidence>
<sequence>MNRFDRVTAILIQLQTKRVVTAQEIADRFAVSLRTVYRDIRTLENAGIPIGSEAGVGYFLDKRYHLPPVMFSLPEAAALVVGEKCIKHLNQAAISREYSVALDKVKAVLKAPDKDYIARLNESVDVCLPRSVGEQDQGENWLPVCTRALTARQVLFMTYFTPTRGTATEREVEAIGLYHYSRHWHLIGWCRYRSEYRDFRLDRIQSLALQEERYSAQRRKSLDDYLQSMRNDSELVAVKVRFNPVVAAYLGEQKYYHGFVGEASDETGTVMTFLTPSLVYFGRWLLSFTSGVEVLSPASLQAVMVELSRDVARHWLPNEVSVIQEQTVQENIVQALTVKTG</sequence>
<dbReference type="InterPro" id="IPR036388">
    <property type="entry name" value="WH-like_DNA-bd_sf"/>
</dbReference>
<keyword evidence="5" id="KW-1185">Reference proteome</keyword>
<dbReference type="InterPro" id="IPR057727">
    <property type="entry name" value="WCX_dom"/>
</dbReference>
<keyword evidence="1" id="KW-0805">Transcription regulation</keyword>
<dbReference type="Pfam" id="PF25583">
    <property type="entry name" value="WCX"/>
    <property type="match status" value="1"/>
</dbReference>
<dbReference type="InterPro" id="IPR028349">
    <property type="entry name" value="PafC-like"/>
</dbReference>
<dbReference type="RefSeq" id="WP_087459443.1">
    <property type="nucleotide sequence ID" value="NZ_CP021425.1"/>
</dbReference>
<dbReference type="Proteomes" id="UP000196027">
    <property type="component" value="Chromosome"/>
</dbReference>
<gene>
    <name evidence="4" type="ORF">OLMES_0107</name>
</gene>
<dbReference type="PANTHER" id="PTHR34580:SF3">
    <property type="entry name" value="PROTEIN PAFB"/>
    <property type="match status" value="1"/>
</dbReference>
<proteinExistence type="predicted"/>
<dbReference type="InterPro" id="IPR026881">
    <property type="entry name" value="WYL_dom"/>
</dbReference>
<dbReference type="KEGG" id="ome:OLMES_0107"/>
<dbReference type="Gene3D" id="1.10.10.10">
    <property type="entry name" value="Winged helix-like DNA-binding domain superfamily/Winged helix DNA-binding domain"/>
    <property type="match status" value="1"/>
</dbReference>
<protein>
    <submittedName>
        <fullName evidence="4">Helix-turn-helix type 11 domain protein</fullName>
    </submittedName>
</protein>
<dbReference type="InterPro" id="IPR051534">
    <property type="entry name" value="CBASS_pafABC_assoc_protein"/>
</dbReference>
<dbReference type="EMBL" id="CP021425">
    <property type="protein sequence ID" value="ARU54216.1"/>
    <property type="molecule type" value="Genomic_DNA"/>
</dbReference>
<evidence type="ECO:0000313" key="5">
    <source>
        <dbReference type="Proteomes" id="UP000196027"/>
    </source>
</evidence>
<dbReference type="SUPFAM" id="SSF46785">
    <property type="entry name" value="Winged helix' DNA-binding domain"/>
    <property type="match status" value="1"/>
</dbReference>
<organism evidence="4 5">
    <name type="scientific">Oleiphilus messinensis</name>
    <dbReference type="NCBI Taxonomy" id="141451"/>
    <lineage>
        <taxon>Bacteria</taxon>
        <taxon>Pseudomonadati</taxon>
        <taxon>Pseudomonadota</taxon>
        <taxon>Gammaproteobacteria</taxon>
        <taxon>Oceanospirillales</taxon>
        <taxon>Oleiphilaceae</taxon>
        <taxon>Oleiphilus</taxon>
    </lineage>
</organism>
<dbReference type="Pfam" id="PF13280">
    <property type="entry name" value="WYL"/>
    <property type="match status" value="1"/>
</dbReference>
<name>A0A1Y0I350_9GAMM</name>
<dbReference type="PROSITE" id="PS51000">
    <property type="entry name" value="HTH_DEOR_2"/>
    <property type="match status" value="1"/>
</dbReference>
<dbReference type="InterPro" id="IPR013196">
    <property type="entry name" value="HTH_11"/>
</dbReference>
<evidence type="ECO:0000313" key="4">
    <source>
        <dbReference type="EMBL" id="ARU54216.1"/>
    </source>
</evidence>
<dbReference type="PROSITE" id="PS52050">
    <property type="entry name" value="WYL"/>
    <property type="match status" value="1"/>
</dbReference>
<reference evidence="4 5" key="1">
    <citation type="submission" date="2017-05" db="EMBL/GenBank/DDBJ databases">
        <title>Genomic insights into alkan degradation activity of Oleiphilus messinensis.</title>
        <authorList>
            <person name="Kozyavkin S.A."/>
            <person name="Slesarev A.I."/>
            <person name="Golyshin P.N."/>
            <person name="Korzhenkov A."/>
            <person name="Golyshina O.N."/>
            <person name="Toshchakov S.V."/>
        </authorList>
    </citation>
    <scope>NUCLEOTIDE SEQUENCE [LARGE SCALE GENOMIC DNA]</scope>
    <source>
        <strain evidence="4 5">ME102</strain>
    </source>
</reference>
<dbReference type="PANTHER" id="PTHR34580">
    <property type="match status" value="1"/>
</dbReference>